<organism evidence="2 3">
    <name type="scientific">Rhynchophorus ferrugineus</name>
    <name type="common">Red palm weevil</name>
    <name type="synonym">Curculio ferrugineus</name>
    <dbReference type="NCBI Taxonomy" id="354439"/>
    <lineage>
        <taxon>Eukaryota</taxon>
        <taxon>Metazoa</taxon>
        <taxon>Ecdysozoa</taxon>
        <taxon>Arthropoda</taxon>
        <taxon>Hexapoda</taxon>
        <taxon>Insecta</taxon>
        <taxon>Pterygota</taxon>
        <taxon>Neoptera</taxon>
        <taxon>Endopterygota</taxon>
        <taxon>Coleoptera</taxon>
        <taxon>Polyphaga</taxon>
        <taxon>Cucujiformia</taxon>
        <taxon>Curculionidae</taxon>
        <taxon>Dryophthorinae</taxon>
        <taxon>Rhynchophorus</taxon>
    </lineage>
</organism>
<name>A0A834ICE8_RHYFE</name>
<evidence type="ECO:0000313" key="3">
    <source>
        <dbReference type="Proteomes" id="UP000625711"/>
    </source>
</evidence>
<comment type="caution">
    <text evidence="2">The sequence shown here is derived from an EMBL/GenBank/DDBJ whole genome shotgun (WGS) entry which is preliminary data.</text>
</comment>
<gene>
    <name evidence="2" type="ORF">GWI33_009356</name>
</gene>
<dbReference type="AlphaFoldDB" id="A0A834ICE8"/>
<evidence type="ECO:0000256" key="1">
    <source>
        <dbReference type="SAM" id="MobiDB-lite"/>
    </source>
</evidence>
<protein>
    <submittedName>
        <fullName evidence="2">Uncharacterized protein</fullName>
    </submittedName>
</protein>
<reference evidence="2" key="1">
    <citation type="submission" date="2020-08" db="EMBL/GenBank/DDBJ databases">
        <title>Genome sequencing and assembly of the red palm weevil Rhynchophorus ferrugineus.</title>
        <authorList>
            <person name="Dias G.B."/>
            <person name="Bergman C.M."/>
            <person name="Manee M."/>
        </authorList>
    </citation>
    <scope>NUCLEOTIDE SEQUENCE</scope>
    <source>
        <strain evidence="2">AA-2017</strain>
        <tissue evidence="2">Whole larva</tissue>
    </source>
</reference>
<dbReference type="EMBL" id="JAACXV010003865">
    <property type="protein sequence ID" value="KAF7277159.1"/>
    <property type="molecule type" value="Genomic_DNA"/>
</dbReference>
<evidence type="ECO:0000313" key="2">
    <source>
        <dbReference type="EMBL" id="KAF7277159.1"/>
    </source>
</evidence>
<feature type="region of interest" description="Disordered" evidence="1">
    <location>
        <begin position="1"/>
        <end position="78"/>
    </location>
</feature>
<sequence>MTQTSPLYRTFPPANDEKTAAPNKNKTFDSCKKSPISKFYDTVSTAPSDHHKGPRRRQVGGAGEAREPSGVRGDTVAPPASQLPLFLLHEWCDSGRRHFEILIVLKLRHVYRHDSLFCDAKRVSSIDVFGGESAFFHIGDCTN</sequence>
<dbReference type="Proteomes" id="UP000625711">
    <property type="component" value="Unassembled WGS sequence"/>
</dbReference>
<proteinExistence type="predicted"/>
<keyword evidence="3" id="KW-1185">Reference proteome</keyword>
<accession>A0A834ICE8</accession>